<dbReference type="FunFam" id="3.40.1280.30:FF:000004">
    <property type="entry name" value="tRNA (guanine(9)-N1)-methyltransferase"/>
    <property type="match status" value="1"/>
</dbReference>
<evidence type="ECO:0000256" key="12">
    <source>
        <dbReference type="ARBA" id="ARBA00031792"/>
    </source>
</evidence>
<keyword evidence="7" id="KW-0489">Methyltransferase</keyword>
<feature type="compositionally biased region" description="Low complexity" evidence="16">
    <location>
        <begin position="32"/>
        <end position="46"/>
    </location>
</feature>
<keyword evidence="8" id="KW-0808">Transferase</keyword>
<protein>
    <recommendedName>
        <fullName evidence="5">tRNA (guanine(9)-N1)-methyltransferase</fullName>
        <ecNumber evidence="4">2.1.1.221</ecNumber>
    </recommendedName>
    <alternativeName>
        <fullName evidence="13">tRNA methyltransferase 10</fullName>
    </alternativeName>
    <alternativeName>
        <fullName evidence="12">tRNA(m1G9)-methyltransferase</fullName>
    </alternativeName>
</protein>
<feature type="compositionally biased region" description="Acidic residues" evidence="16">
    <location>
        <begin position="369"/>
        <end position="389"/>
    </location>
</feature>
<evidence type="ECO:0000256" key="15">
    <source>
        <dbReference type="ARBA" id="ARBA00056529"/>
    </source>
</evidence>
<feature type="compositionally biased region" description="Basic residues" evidence="16">
    <location>
        <begin position="70"/>
        <end position="79"/>
    </location>
</feature>
<dbReference type="PANTHER" id="PTHR13563:SF13">
    <property type="entry name" value="TRNA METHYLTRANSFERASE 10 HOMOLOG A"/>
    <property type="match status" value="1"/>
</dbReference>
<dbReference type="GO" id="GO:0052905">
    <property type="term" value="F:tRNA (guanosine(9)-N1)-methyltransferase activity"/>
    <property type="evidence" value="ECO:0007669"/>
    <property type="project" value="UniProtKB-EC"/>
</dbReference>
<accession>A0A319CWY9</accession>
<evidence type="ECO:0000256" key="10">
    <source>
        <dbReference type="ARBA" id="ARBA00022694"/>
    </source>
</evidence>
<evidence type="ECO:0000256" key="9">
    <source>
        <dbReference type="ARBA" id="ARBA00022691"/>
    </source>
</evidence>
<keyword evidence="6" id="KW-0963">Cytoplasm</keyword>
<dbReference type="GO" id="GO:0005737">
    <property type="term" value="C:cytoplasm"/>
    <property type="evidence" value="ECO:0007669"/>
    <property type="project" value="UniProtKB-SubCell"/>
</dbReference>
<feature type="domain" description="SAM-dependent MTase TRM10-type" evidence="17">
    <location>
        <begin position="128"/>
        <end position="346"/>
    </location>
</feature>
<reference evidence="18 19" key="1">
    <citation type="submission" date="2018-02" db="EMBL/GenBank/DDBJ databases">
        <title>The genomes of Aspergillus section Nigri reveals drivers in fungal speciation.</title>
        <authorList>
            <consortium name="DOE Joint Genome Institute"/>
            <person name="Vesth T.C."/>
            <person name="Nybo J."/>
            <person name="Theobald S."/>
            <person name="Brandl J."/>
            <person name="Frisvad J.C."/>
            <person name="Nielsen K.F."/>
            <person name="Lyhne E.K."/>
            <person name="Kogle M.E."/>
            <person name="Kuo A."/>
            <person name="Riley R."/>
            <person name="Clum A."/>
            <person name="Nolan M."/>
            <person name="Lipzen A."/>
            <person name="Salamov A."/>
            <person name="Henrissat B."/>
            <person name="Wiebenga A."/>
            <person name="De vries R.P."/>
            <person name="Grigoriev I.V."/>
            <person name="Mortensen U.H."/>
            <person name="Andersen M.R."/>
            <person name="Baker S.E."/>
        </authorList>
    </citation>
    <scope>NUCLEOTIDE SEQUENCE [LARGE SCALE GENOMIC DNA]</scope>
    <source>
        <strain evidence="18 19">CBS 707.79</strain>
    </source>
</reference>
<evidence type="ECO:0000256" key="1">
    <source>
        <dbReference type="ARBA" id="ARBA00004123"/>
    </source>
</evidence>
<evidence type="ECO:0000256" key="7">
    <source>
        <dbReference type="ARBA" id="ARBA00022603"/>
    </source>
</evidence>
<evidence type="ECO:0000256" key="3">
    <source>
        <dbReference type="ARBA" id="ARBA00011245"/>
    </source>
</evidence>
<keyword evidence="11" id="KW-0539">Nucleus</keyword>
<dbReference type="InterPro" id="IPR038459">
    <property type="entry name" value="MT_TRM10-typ_sf"/>
</dbReference>
<dbReference type="OrthoDB" id="278300at2759"/>
<dbReference type="AlphaFoldDB" id="A0A319CWY9"/>
<dbReference type="STRING" id="1448320.A0A319CWY9"/>
<feature type="compositionally biased region" description="Acidic residues" evidence="16">
    <location>
        <begin position="399"/>
        <end position="421"/>
    </location>
</feature>
<comment type="catalytic activity">
    <reaction evidence="14">
        <text>guanosine(9) in tRNA + S-adenosyl-L-methionine = N(1)-methylguanosine(9) in tRNA + S-adenosyl-L-homocysteine + H(+)</text>
        <dbReference type="Rhea" id="RHEA:43156"/>
        <dbReference type="Rhea" id="RHEA-COMP:10367"/>
        <dbReference type="Rhea" id="RHEA-COMP:10368"/>
        <dbReference type="ChEBI" id="CHEBI:15378"/>
        <dbReference type="ChEBI" id="CHEBI:57856"/>
        <dbReference type="ChEBI" id="CHEBI:59789"/>
        <dbReference type="ChEBI" id="CHEBI:73542"/>
        <dbReference type="ChEBI" id="CHEBI:74269"/>
        <dbReference type="EC" id="2.1.1.221"/>
    </reaction>
</comment>
<dbReference type="PROSITE" id="PS51675">
    <property type="entry name" value="SAM_MT_TRM10"/>
    <property type="match status" value="1"/>
</dbReference>
<organism evidence="18 19">
    <name type="scientific">Aspergillus ellipticus CBS 707.79</name>
    <dbReference type="NCBI Taxonomy" id="1448320"/>
    <lineage>
        <taxon>Eukaryota</taxon>
        <taxon>Fungi</taxon>
        <taxon>Dikarya</taxon>
        <taxon>Ascomycota</taxon>
        <taxon>Pezizomycotina</taxon>
        <taxon>Eurotiomycetes</taxon>
        <taxon>Eurotiomycetidae</taxon>
        <taxon>Eurotiales</taxon>
        <taxon>Aspergillaceae</taxon>
        <taxon>Aspergillus</taxon>
        <taxon>Aspergillus subgen. Circumdati</taxon>
    </lineage>
</organism>
<evidence type="ECO:0000256" key="8">
    <source>
        <dbReference type="ARBA" id="ARBA00022679"/>
    </source>
</evidence>
<evidence type="ECO:0000256" key="16">
    <source>
        <dbReference type="SAM" id="MobiDB-lite"/>
    </source>
</evidence>
<comment type="function">
    <text evidence="15">S-adenosyl-L-methionine-dependent guanine N(1)-methyltransferase that catalyzes the formation of N(1)-methylguanine at position 9 (m1G9) in cytoplasmic tRNA.</text>
</comment>
<feature type="region of interest" description="Disordered" evidence="16">
    <location>
        <begin position="350"/>
        <end position="421"/>
    </location>
</feature>
<dbReference type="VEuPathDB" id="FungiDB:BO71DRAFT_403262"/>
<keyword evidence="9" id="KW-0949">S-adenosyl-L-methionine</keyword>
<feature type="region of interest" description="Disordered" evidence="16">
    <location>
        <begin position="1"/>
        <end position="108"/>
    </location>
</feature>
<dbReference type="PANTHER" id="PTHR13563">
    <property type="entry name" value="TRNA (GUANINE-9-) METHYLTRANSFERASE"/>
    <property type="match status" value="1"/>
</dbReference>
<feature type="compositionally biased region" description="Basic and acidic residues" evidence="16">
    <location>
        <begin position="80"/>
        <end position="89"/>
    </location>
</feature>
<proteinExistence type="predicted"/>
<evidence type="ECO:0000313" key="18">
    <source>
        <dbReference type="EMBL" id="PYH89169.1"/>
    </source>
</evidence>
<evidence type="ECO:0000256" key="6">
    <source>
        <dbReference type="ARBA" id="ARBA00022490"/>
    </source>
</evidence>
<dbReference type="GO" id="GO:0005634">
    <property type="term" value="C:nucleus"/>
    <property type="evidence" value="ECO:0007669"/>
    <property type="project" value="UniProtKB-SubCell"/>
</dbReference>
<evidence type="ECO:0000256" key="2">
    <source>
        <dbReference type="ARBA" id="ARBA00004496"/>
    </source>
</evidence>
<feature type="compositionally biased region" description="Basic and acidic residues" evidence="16">
    <location>
        <begin position="1"/>
        <end position="23"/>
    </location>
</feature>
<dbReference type="EMBL" id="KZ826044">
    <property type="protein sequence ID" value="PYH89169.1"/>
    <property type="molecule type" value="Genomic_DNA"/>
</dbReference>
<keyword evidence="19" id="KW-1185">Reference proteome</keyword>
<evidence type="ECO:0000256" key="5">
    <source>
        <dbReference type="ARBA" id="ARBA00020451"/>
    </source>
</evidence>
<keyword evidence="10" id="KW-0819">tRNA processing</keyword>
<comment type="subcellular location">
    <subcellularLocation>
        <location evidence="2">Cytoplasm</location>
    </subcellularLocation>
    <subcellularLocation>
        <location evidence="1">Nucleus</location>
    </subcellularLocation>
</comment>
<feature type="compositionally biased region" description="Basic and acidic residues" evidence="16">
    <location>
        <begin position="97"/>
        <end position="108"/>
    </location>
</feature>
<evidence type="ECO:0000256" key="11">
    <source>
        <dbReference type="ARBA" id="ARBA00023242"/>
    </source>
</evidence>
<dbReference type="GO" id="GO:0002939">
    <property type="term" value="P:tRNA N1-guanine methylation"/>
    <property type="evidence" value="ECO:0007669"/>
    <property type="project" value="TreeGrafter"/>
</dbReference>
<evidence type="ECO:0000256" key="14">
    <source>
        <dbReference type="ARBA" id="ARBA00048434"/>
    </source>
</evidence>
<dbReference type="CDD" id="cd18089">
    <property type="entry name" value="SPOUT_Trm10-like"/>
    <property type="match status" value="1"/>
</dbReference>
<evidence type="ECO:0000259" key="17">
    <source>
        <dbReference type="PROSITE" id="PS51675"/>
    </source>
</evidence>
<dbReference type="InterPro" id="IPR007356">
    <property type="entry name" value="tRNA_m1G_MeTrfase_euk"/>
</dbReference>
<name>A0A319CWY9_9EURO</name>
<sequence length="421" mass="47068">MEDEGRPRKLPKLDHSESQDSEPRMTGALDGATAEQQSTTAQQETANGESEIVGANAAEEATADGEPKMSKRQMKRLRRREQWEDQREQRKTKRKERGAARKEKRKVALEEARANGTLAELKKSYERTQQRFRRSTLLPLTLVIDCGYDDLMLDKERISLGSQITRSYSDNSRSPYRSHLVVSSFNKQLKHRFDTVLAKMHHNWKGVRVLEEDFAHVADQAKEWMVVPAGGTFDGVFANMSDMKPEDGEVIYLSSDSPNTLTELKPFSTYIVGGLVDKNRHKAICYKEAVKRGIKTAKLPIGDYIQMASRQVLATNHVVEIMLRWLELGDWGKAFLSVIPQRKGGTLKEVVSESGDGFQSDGAEKEAEAEAEAEDEGDDAEVGDAEKEEAEAIKQAEQVTDETMAEAEAEAEAEADASEAN</sequence>
<gene>
    <name evidence="18" type="ORF">BO71DRAFT_403262</name>
</gene>
<dbReference type="Proteomes" id="UP000247810">
    <property type="component" value="Unassembled WGS sequence"/>
</dbReference>
<dbReference type="EC" id="2.1.1.221" evidence="4"/>
<comment type="subunit">
    <text evidence="3">Monomer.</text>
</comment>
<dbReference type="Gene3D" id="3.40.1280.30">
    <property type="match status" value="1"/>
</dbReference>
<evidence type="ECO:0000256" key="4">
    <source>
        <dbReference type="ARBA" id="ARBA00012797"/>
    </source>
</evidence>
<dbReference type="InterPro" id="IPR028564">
    <property type="entry name" value="MT_TRM10-typ"/>
</dbReference>
<evidence type="ECO:0000313" key="19">
    <source>
        <dbReference type="Proteomes" id="UP000247810"/>
    </source>
</evidence>
<evidence type="ECO:0000256" key="13">
    <source>
        <dbReference type="ARBA" id="ARBA00032166"/>
    </source>
</evidence>
<dbReference type="GO" id="GO:0000049">
    <property type="term" value="F:tRNA binding"/>
    <property type="evidence" value="ECO:0007669"/>
    <property type="project" value="TreeGrafter"/>
</dbReference>